<dbReference type="OrthoDB" id="56709at2759"/>
<dbReference type="KEGG" id="pti:PHATRDRAFT_38213"/>
<dbReference type="InParanoid" id="B7G591"/>
<feature type="region of interest" description="Disordered" evidence="1">
    <location>
        <begin position="225"/>
        <end position="256"/>
    </location>
</feature>
<evidence type="ECO:0000256" key="1">
    <source>
        <dbReference type="SAM" id="MobiDB-lite"/>
    </source>
</evidence>
<sequence length="479" mass="55630">MDDISDTASDDQKDTEYVSNSGTIKFKGNEDEWRTWKGKTIATAMQHRFYQALFMQESLATMEEVNAGTASKSTRKAFLRNVQAYAHLALCCEKTAYSYVENAVTERAPMGDAYEAWKKLCESINENVEEWFLELEYWNTRMGKIKQSYMRDDLQMKAHIIDQLPEAYEAVKVKLSGAYTTTPMETFKRIILDFWKRHNVLSPTETSSQWKFAEEERLMQDKYNTKEEEEAKMSEEPEPHKDKGFNEMTGNPDPREDILQEYHDVPISKNRNGWNAMEKPSIQDRKGLGGLIKRNSVPTRVGNRKSFKWKQAIFDIMVNLGIALGFIYWHAMKDLDKFRKLLGVHCMAVNNEIGQYIGVKTTEYEKEFIRDHELEIWEEAKIFSIPGYHEEFHKGNEGQSVSKKQSSLLIGKIVFLVSKWITDCMTALRELSTLLDTVKWKMKSSNREDVKFGSQVGHVRQNATCHTKRFEKERALISS</sequence>
<reference evidence="2 3" key="1">
    <citation type="journal article" date="2008" name="Nature">
        <title>The Phaeodactylum genome reveals the evolutionary history of diatom genomes.</title>
        <authorList>
            <person name="Bowler C."/>
            <person name="Allen A.E."/>
            <person name="Badger J.H."/>
            <person name="Grimwood J."/>
            <person name="Jabbari K."/>
            <person name="Kuo A."/>
            <person name="Maheswari U."/>
            <person name="Martens C."/>
            <person name="Maumus F."/>
            <person name="Otillar R.P."/>
            <person name="Rayko E."/>
            <person name="Salamov A."/>
            <person name="Vandepoele K."/>
            <person name="Beszteri B."/>
            <person name="Gruber A."/>
            <person name="Heijde M."/>
            <person name="Katinka M."/>
            <person name="Mock T."/>
            <person name="Valentin K."/>
            <person name="Verret F."/>
            <person name="Berges J.A."/>
            <person name="Brownlee C."/>
            <person name="Cadoret J.P."/>
            <person name="Chiovitti A."/>
            <person name="Choi C.J."/>
            <person name="Coesel S."/>
            <person name="De Martino A."/>
            <person name="Detter J.C."/>
            <person name="Durkin C."/>
            <person name="Falciatore A."/>
            <person name="Fournet J."/>
            <person name="Haruta M."/>
            <person name="Huysman M.J."/>
            <person name="Jenkins B.D."/>
            <person name="Jiroutova K."/>
            <person name="Jorgensen R.E."/>
            <person name="Joubert Y."/>
            <person name="Kaplan A."/>
            <person name="Kroger N."/>
            <person name="Kroth P.G."/>
            <person name="La Roche J."/>
            <person name="Lindquist E."/>
            <person name="Lommer M."/>
            <person name="Martin-Jezequel V."/>
            <person name="Lopez P.J."/>
            <person name="Lucas S."/>
            <person name="Mangogna M."/>
            <person name="McGinnis K."/>
            <person name="Medlin L.K."/>
            <person name="Montsant A."/>
            <person name="Oudot-Le Secq M.P."/>
            <person name="Napoli C."/>
            <person name="Obornik M."/>
            <person name="Parker M.S."/>
            <person name="Petit J.L."/>
            <person name="Porcel B.M."/>
            <person name="Poulsen N."/>
            <person name="Robison M."/>
            <person name="Rychlewski L."/>
            <person name="Rynearson T.A."/>
            <person name="Schmutz J."/>
            <person name="Shapiro H."/>
            <person name="Siaut M."/>
            <person name="Stanley M."/>
            <person name="Sussman M.R."/>
            <person name="Taylor A.R."/>
            <person name="Vardi A."/>
            <person name="von Dassow P."/>
            <person name="Vyverman W."/>
            <person name="Willis A."/>
            <person name="Wyrwicz L.S."/>
            <person name="Rokhsar D.S."/>
            <person name="Weissenbach J."/>
            <person name="Armbrust E.V."/>
            <person name="Green B.R."/>
            <person name="Van de Peer Y."/>
            <person name="Grigoriev I.V."/>
        </authorList>
    </citation>
    <scope>NUCLEOTIDE SEQUENCE [LARGE SCALE GENOMIC DNA]</scope>
    <source>
        <strain evidence="2 3">CCAP 1055/1</strain>
    </source>
</reference>
<feature type="compositionally biased region" description="Basic and acidic residues" evidence="1">
    <location>
        <begin position="225"/>
        <end position="245"/>
    </location>
</feature>
<proteinExistence type="predicted"/>
<dbReference type="PaxDb" id="2850-Phatr38213"/>
<dbReference type="Proteomes" id="UP000000759">
    <property type="component" value="Chromosome 15"/>
</dbReference>
<accession>B7G591</accession>
<evidence type="ECO:0000313" key="2">
    <source>
        <dbReference type="EMBL" id="EEC46104.1"/>
    </source>
</evidence>
<name>B7G591_PHATC</name>
<gene>
    <name evidence="2" type="ORF">PHATRDRAFT_38213</name>
</gene>
<dbReference type="AlphaFoldDB" id="B7G591"/>
<dbReference type="RefSeq" id="XP_002182203.1">
    <property type="nucleotide sequence ID" value="XM_002182167.1"/>
</dbReference>
<protein>
    <submittedName>
        <fullName evidence="2">Uncharacterized protein</fullName>
    </submittedName>
</protein>
<reference evidence="3" key="2">
    <citation type="submission" date="2008-08" db="EMBL/GenBank/DDBJ databases">
        <authorList>
            <consortium name="Diatom Consortium"/>
            <person name="Grigoriev I."/>
            <person name="Grimwood J."/>
            <person name="Kuo A."/>
            <person name="Otillar R.P."/>
            <person name="Salamov A."/>
            <person name="Detter J.C."/>
            <person name="Lindquist E."/>
            <person name="Shapiro H."/>
            <person name="Lucas S."/>
            <person name="Glavina del Rio T."/>
            <person name="Pitluck S."/>
            <person name="Rokhsar D."/>
            <person name="Bowler C."/>
        </authorList>
    </citation>
    <scope>GENOME REANNOTATION</scope>
    <source>
        <strain evidence="3">CCAP 1055/1</strain>
    </source>
</reference>
<evidence type="ECO:0000313" key="3">
    <source>
        <dbReference type="Proteomes" id="UP000000759"/>
    </source>
</evidence>
<organism evidence="2 3">
    <name type="scientific">Phaeodactylum tricornutum (strain CCAP 1055/1)</name>
    <dbReference type="NCBI Taxonomy" id="556484"/>
    <lineage>
        <taxon>Eukaryota</taxon>
        <taxon>Sar</taxon>
        <taxon>Stramenopiles</taxon>
        <taxon>Ochrophyta</taxon>
        <taxon>Bacillariophyta</taxon>
        <taxon>Bacillariophyceae</taxon>
        <taxon>Bacillariophycidae</taxon>
        <taxon>Naviculales</taxon>
        <taxon>Phaeodactylaceae</taxon>
        <taxon>Phaeodactylum</taxon>
    </lineage>
</organism>
<keyword evidence="3" id="KW-1185">Reference proteome</keyword>
<dbReference type="EMBL" id="CM000617">
    <property type="protein sequence ID" value="EEC46104.1"/>
    <property type="molecule type" value="Genomic_DNA"/>
</dbReference>
<dbReference type="GeneID" id="7203101"/>